<dbReference type="Pfam" id="PF20684">
    <property type="entry name" value="Fung_rhodopsin"/>
    <property type="match status" value="1"/>
</dbReference>
<feature type="transmembrane region" description="Helical" evidence="7">
    <location>
        <begin position="244"/>
        <end position="264"/>
    </location>
</feature>
<keyword evidence="10" id="KW-1185">Reference proteome</keyword>
<gene>
    <name evidence="9" type="ORF">N656DRAFT_803365</name>
</gene>
<comment type="subcellular location">
    <subcellularLocation>
        <location evidence="1">Membrane</location>
        <topology evidence="1">Multi-pass membrane protein</topology>
    </subcellularLocation>
</comment>
<dbReference type="RefSeq" id="XP_064674631.1">
    <property type="nucleotide sequence ID" value="XM_064818323.1"/>
</dbReference>
<feature type="transmembrane region" description="Helical" evidence="7">
    <location>
        <begin position="93"/>
        <end position="117"/>
    </location>
</feature>
<dbReference type="PANTHER" id="PTHR33048:SF42">
    <property type="entry name" value="INTEGRAL MEMBRANE PROTEIN"/>
    <property type="match status" value="1"/>
</dbReference>
<feature type="domain" description="Rhodopsin" evidence="8">
    <location>
        <begin position="32"/>
        <end position="270"/>
    </location>
</feature>
<proteinExistence type="inferred from homology"/>
<dbReference type="GO" id="GO:0016020">
    <property type="term" value="C:membrane"/>
    <property type="evidence" value="ECO:0007669"/>
    <property type="project" value="UniProtKB-SubCell"/>
</dbReference>
<reference evidence="9" key="1">
    <citation type="journal article" date="2023" name="Mol. Phylogenet. Evol.">
        <title>Genome-scale phylogeny and comparative genomics of the fungal order Sordariales.</title>
        <authorList>
            <person name="Hensen N."/>
            <person name="Bonometti L."/>
            <person name="Westerberg I."/>
            <person name="Brannstrom I.O."/>
            <person name="Guillou S."/>
            <person name="Cros-Aarteil S."/>
            <person name="Calhoun S."/>
            <person name="Haridas S."/>
            <person name="Kuo A."/>
            <person name="Mondo S."/>
            <person name="Pangilinan J."/>
            <person name="Riley R."/>
            <person name="LaButti K."/>
            <person name="Andreopoulos B."/>
            <person name="Lipzen A."/>
            <person name="Chen C."/>
            <person name="Yan M."/>
            <person name="Daum C."/>
            <person name="Ng V."/>
            <person name="Clum A."/>
            <person name="Steindorff A."/>
            <person name="Ohm R.A."/>
            <person name="Martin F."/>
            <person name="Silar P."/>
            <person name="Natvig D.O."/>
            <person name="Lalanne C."/>
            <person name="Gautier V."/>
            <person name="Ament-Velasquez S.L."/>
            <person name="Kruys A."/>
            <person name="Hutchinson M.I."/>
            <person name="Powell A.J."/>
            <person name="Barry K."/>
            <person name="Miller A.N."/>
            <person name="Grigoriev I.V."/>
            <person name="Debuchy R."/>
            <person name="Gladieux P."/>
            <person name="Hiltunen Thoren M."/>
            <person name="Johannesson H."/>
        </authorList>
    </citation>
    <scope>NUCLEOTIDE SEQUENCE</scope>
    <source>
        <strain evidence="9">CBS 508.74</strain>
    </source>
</reference>
<feature type="transmembrane region" description="Helical" evidence="7">
    <location>
        <begin position="124"/>
        <end position="146"/>
    </location>
</feature>
<evidence type="ECO:0000256" key="7">
    <source>
        <dbReference type="SAM" id="Phobius"/>
    </source>
</evidence>
<protein>
    <recommendedName>
        <fullName evidence="8">Rhodopsin domain-containing protein</fullName>
    </recommendedName>
</protein>
<dbReference type="EMBL" id="MU853332">
    <property type="protein sequence ID" value="KAK4117061.1"/>
    <property type="molecule type" value="Genomic_DNA"/>
</dbReference>
<keyword evidence="3 7" id="KW-1133">Transmembrane helix</keyword>
<feature type="transmembrane region" description="Helical" evidence="7">
    <location>
        <begin position="12"/>
        <end position="36"/>
    </location>
</feature>
<evidence type="ECO:0000256" key="4">
    <source>
        <dbReference type="ARBA" id="ARBA00023136"/>
    </source>
</evidence>
<accession>A0AAN6TN27</accession>
<feature type="compositionally biased region" description="Low complexity" evidence="6">
    <location>
        <begin position="304"/>
        <end position="321"/>
    </location>
</feature>
<comment type="similarity">
    <text evidence="5">Belongs to the SAT4 family.</text>
</comment>
<evidence type="ECO:0000256" key="3">
    <source>
        <dbReference type="ARBA" id="ARBA00022989"/>
    </source>
</evidence>
<evidence type="ECO:0000256" key="1">
    <source>
        <dbReference type="ARBA" id="ARBA00004141"/>
    </source>
</evidence>
<keyword evidence="2 7" id="KW-0812">Transmembrane</keyword>
<dbReference type="GeneID" id="89942448"/>
<evidence type="ECO:0000259" key="8">
    <source>
        <dbReference type="Pfam" id="PF20684"/>
    </source>
</evidence>
<feature type="region of interest" description="Disordered" evidence="6">
    <location>
        <begin position="285"/>
        <end position="328"/>
    </location>
</feature>
<keyword evidence="4 7" id="KW-0472">Membrane</keyword>
<feature type="transmembrane region" description="Helical" evidence="7">
    <location>
        <begin position="208"/>
        <end position="232"/>
    </location>
</feature>
<evidence type="ECO:0000313" key="9">
    <source>
        <dbReference type="EMBL" id="KAK4117061.1"/>
    </source>
</evidence>
<evidence type="ECO:0000256" key="2">
    <source>
        <dbReference type="ARBA" id="ARBA00022692"/>
    </source>
</evidence>
<dbReference type="PANTHER" id="PTHR33048">
    <property type="entry name" value="PTH11-LIKE INTEGRAL MEMBRANE PROTEIN (AFU_ORTHOLOGUE AFUA_5G11245)"/>
    <property type="match status" value="1"/>
</dbReference>
<evidence type="ECO:0000256" key="5">
    <source>
        <dbReference type="ARBA" id="ARBA00038359"/>
    </source>
</evidence>
<dbReference type="InterPro" id="IPR049326">
    <property type="entry name" value="Rhodopsin_dom_fungi"/>
</dbReference>
<evidence type="ECO:0000256" key="6">
    <source>
        <dbReference type="SAM" id="MobiDB-lite"/>
    </source>
</evidence>
<feature type="transmembrane region" description="Helical" evidence="7">
    <location>
        <begin position="48"/>
        <end position="73"/>
    </location>
</feature>
<evidence type="ECO:0000313" key="10">
    <source>
        <dbReference type="Proteomes" id="UP001302812"/>
    </source>
</evidence>
<comment type="caution">
    <text evidence="9">The sequence shown here is derived from an EMBL/GenBank/DDBJ whole genome shotgun (WGS) entry which is preliminary data.</text>
</comment>
<dbReference type="InterPro" id="IPR052337">
    <property type="entry name" value="SAT4-like"/>
</dbReference>
<sequence length="328" mass="37147">MTYIPVSDNPRGITILAVLWPLTALSAAFLGLRLYCKIVRRRQLWWDDYFIIVAWILLLLSCGATTANVRLGFGLHFEQVPVENLITYGIQSNISGFASIIAVACSKTSFAITLLRLTDGWMKWFIWGLLVLLNVTHYLSALFFWVSCNPPAKTWNAMLPGECWPTSVTINYSLFTGACSAFCDFALALLPWRLLLRYNMYNREKIGAAIAMSMGVFAGITCIIKMTTIPLLYDSDFSYNSLPLVLWGFVEPACTIVAASIPMMRHLFKKRGLYDTPTEVASTSVHDSIHSQNVSGSANHRAYQQQQEKQRQQQQQQQQQQEQERRHA</sequence>
<dbReference type="Proteomes" id="UP001302812">
    <property type="component" value="Unassembled WGS sequence"/>
</dbReference>
<name>A0AAN6TN27_9PEZI</name>
<organism evidence="9 10">
    <name type="scientific">Canariomyces notabilis</name>
    <dbReference type="NCBI Taxonomy" id="2074819"/>
    <lineage>
        <taxon>Eukaryota</taxon>
        <taxon>Fungi</taxon>
        <taxon>Dikarya</taxon>
        <taxon>Ascomycota</taxon>
        <taxon>Pezizomycotina</taxon>
        <taxon>Sordariomycetes</taxon>
        <taxon>Sordariomycetidae</taxon>
        <taxon>Sordariales</taxon>
        <taxon>Chaetomiaceae</taxon>
        <taxon>Canariomyces</taxon>
    </lineage>
</organism>
<feature type="transmembrane region" description="Helical" evidence="7">
    <location>
        <begin position="174"/>
        <end position="196"/>
    </location>
</feature>
<reference evidence="9" key="2">
    <citation type="submission" date="2023-05" db="EMBL/GenBank/DDBJ databases">
        <authorList>
            <consortium name="Lawrence Berkeley National Laboratory"/>
            <person name="Steindorff A."/>
            <person name="Hensen N."/>
            <person name="Bonometti L."/>
            <person name="Westerberg I."/>
            <person name="Brannstrom I.O."/>
            <person name="Guillou S."/>
            <person name="Cros-Aarteil S."/>
            <person name="Calhoun S."/>
            <person name="Haridas S."/>
            <person name="Kuo A."/>
            <person name="Mondo S."/>
            <person name="Pangilinan J."/>
            <person name="Riley R."/>
            <person name="Labutti K."/>
            <person name="Andreopoulos B."/>
            <person name="Lipzen A."/>
            <person name="Chen C."/>
            <person name="Yanf M."/>
            <person name="Daum C."/>
            <person name="Ng V."/>
            <person name="Clum A."/>
            <person name="Ohm R."/>
            <person name="Martin F."/>
            <person name="Silar P."/>
            <person name="Natvig D."/>
            <person name="Lalanne C."/>
            <person name="Gautier V."/>
            <person name="Ament-Velasquez S.L."/>
            <person name="Kruys A."/>
            <person name="Hutchinson M.I."/>
            <person name="Powell A.J."/>
            <person name="Barry K."/>
            <person name="Miller A.N."/>
            <person name="Grigoriev I.V."/>
            <person name="Debuchy R."/>
            <person name="Gladieux P."/>
            <person name="Thoren M.H."/>
            <person name="Johannesson H."/>
        </authorList>
    </citation>
    <scope>NUCLEOTIDE SEQUENCE</scope>
    <source>
        <strain evidence="9">CBS 508.74</strain>
    </source>
</reference>
<dbReference type="AlphaFoldDB" id="A0AAN6TN27"/>
<feature type="compositionally biased region" description="Polar residues" evidence="6">
    <location>
        <begin position="285"/>
        <end position="298"/>
    </location>
</feature>